<dbReference type="AlphaFoldDB" id="A0A7R8CZL0"/>
<dbReference type="Gene3D" id="1.25.40.10">
    <property type="entry name" value="Tetratricopeptide repeat domain"/>
    <property type="match status" value="1"/>
</dbReference>
<keyword evidence="1" id="KW-0866">Nonsense-mediated mRNA decay</keyword>
<dbReference type="Pfam" id="PF10374">
    <property type="entry name" value="EST1"/>
    <property type="match status" value="1"/>
</dbReference>
<dbReference type="GO" id="GO:0005697">
    <property type="term" value="C:telomerase holoenzyme complex"/>
    <property type="evidence" value="ECO:0007669"/>
    <property type="project" value="TreeGrafter"/>
</dbReference>
<feature type="coiled-coil region" evidence="2">
    <location>
        <begin position="589"/>
        <end position="616"/>
    </location>
</feature>
<dbReference type="EC" id="3.1.-.-" evidence="5"/>
<feature type="domain" description="Telomerase activating protein Est1-like N-terminal" evidence="4">
    <location>
        <begin position="68"/>
        <end position="120"/>
    </location>
</feature>
<dbReference type="EMBL" id="HG994585">
    <property type="protein sequence ID" value="CAF2976110.1"/>
    <property type="molecule type" value="Genomic_DNA"/>
</dbReference>
<protein>
    <submittedName>
        <fullName evidence="5">SMG6</fullName>
        <ecNumber evidence="5">3.1.-.-</ecNumber>
    </submittedName>
</protein>
<dbReference type="SUPFAM" id="SSF48452">
    <property type="entry name" value="TPR-like"/>
    <property type="match status" value="1"/>
</dbReference>
<keyword evidence="5" id="KW-0378">Hydrolase</keyword>
<dbReference type="GO" id="GO:0016787">
    <property type="term" value="F:hydrolase activity"/>
    <property type="evidence" value="ECO:0007669"/>
    <property type="project" value="UniProtKB-KW"/>
</dbReference>
<dbReference type="InterPro" id="IPR045153">
    <property type="entry name" value="Est1/Ebs1-like"/>
</dbReference>
<dbReference type="OrthoDB" id="7464992at2759"/>
<evidence type="ECO:0000256" key="2">
    <source>
        <dbReference type="SAM" id="Coils"/>
    </source>
</evidence>
<evidence type="ECO:0000259" key="3">
    <source>
        <dbReference type="Pfam" id="PF10373"/>
    </source>
</evidence>
<dbReference type="InterPro" id="IPR018834">
    <property type="entry name" value="DNA/RNA-bd_Est1-type"/>
</dbReference>
<dbReference type="Gene3D" id="3.40.50.1010">
    <property type="entry name" value="5'-nuclease"/>
    <property type="match status" value="1"/>
</dbReference>
<dbReference type="GO" id="GO:0000184">
    <property type="term" value="P:nuclear-transcribed mRNA catabolic process, nonsense-mediated decay"/>
    <property type="evidence" value="ECO:0007669"/>
    <property type="project" value="UniProtKB-KW"/>
</dbReference>
<keyword evidence="6" id="KW-1185">Reference proteome</keyword>
<dbReference type="Proteomes" id="UP000675881">
    <property type="component" value="Chromosome 6"/>
</dbReference>
<sequence length="879" mass="102365">MHGSWELLSQLWDTEVAECRQNILKAFEELLKSDLVFCLKHNVEFHIWKIAFWNLTEVLKILLAKEESQELHETYEIDLESYYDILKPRPSDKFQRCVLVTAQNCLICLGDLARYKEQVNESCNFGKTRHYYIKATSIETRNAKPFHMMAVLSNMAKRKLDAIYYHMRCLQCKNAFRTDQQSLTVIFEEFKKNWEANERKKIIDKERKLRNSEREKEGSHNLIKGTRLRNEIWIKSEGGRRLHRTTSARESETIDVEDIELMEMNSMDLCKRFITTFIYLLGKLFTYIDMDSFPLALEILQKEFRVLISRSPLPIDVKSLVQIMAMNMFIIEHTKMKNGDTHNYRSSMQNAALQLSFEMFGILIERCNQIFQKIIPEFQSGERSLLEDEDLSILLPPVKVWCDWMLGNNDTWYPVVSEDPFNQLAILATHLEKLKPLMRPVLSSFVCEDTSKENVQAYNLIKLEEDAILCGLTPWFRGMDWASYRRYYPKDASYSSKLAHEVRRYDAINFCVEFLEGLESPILKWSLPDNAHISLVENNELSSAVDKVNAKLSNMLACQQDILEESYSEDESDAKDVLDCDISIPNEEIRALKHRKEILERQRMAEEREMVNMQKKILADHVSVTLEIRPQYLVADTNCFVDHLDGIKALVASSQYHLRVPFQEHANMVSDNARRALNFLRNRPRNTKCVTSRGVVINYFGITSEEDPNYEKKNDDLILDICLNLSSNKEETKGNMRIAHITDIPMIRLLLSRISLSSSFHTSPRSQALPPHVVLFIKPLSRIGAFVIGKTFKRLWRNLPKEKKEKYKEFVAQNNIKVGVLSGLISLAGLTAYCSHLEVNPISKKRYFMILNHDQMRKISHREFNKIIENHEGHILGAT</sequence>
<dbReference type="InterPro" id="IPR019458">
    <property type="entry name" value="Est1-like_N"/>
</dbReference>
<dbReference type="PANTHER" id="PTHR15696:SF0">
    <property type="entry name" value="TELOMERASE-BINDING PROTEIN EST1A"/>
    <property type="match status" value="1"/>
</dbReference>
<evidence type="ECO:0000313" key="6">
    <source>
        <dbReference type="Proteomes" id="UP000675881"/>
    </source>
</evidence>
<dbReference type="GO" id="GO:0042162">
    <property type="term" value="F:telomeric DNA binding"/>
    <property type="evidence" value="ECO:0007669"/>
    <property type="project" value="TreeGrafter"/>
</dbReference>
<gene>
    <name evidence="5" type="ORF">LSAA_11619</name>
</gene>
<keyword evidence="2" id="KW-0175">Coiled coil</keyword>
<evidence type="ECO:0000259" key="4">
    <source>
        <dbReference type="Pfam" id="PF10374"/>
    </source>
</evidence>
<dbReference type="Pfam" id="PF10373">
    <property type="entry name" value="EST1_DNA_bind"/>
    <property type="match status" value="1"/>
</dbReference>
<dbReference type="PANTHER" id="PTHR15696">
    <property type="entry name" value="SMG-7 SUPPRESSOR WITH MORPHOLOGICAL EFFECT ON GENITALIA PROTEIN 7"/>
    <property type="match status" value="1"/>
</dbReference>
<accession>A0A7R8CZL0</accession>
<reference evidence="5" key="1">
    <citation type="submission" date="2021-02" db="EMBL/GenBank/DDBJ databases">
        <authorList>
            <person name="Bekaert M."/>
        </authorList>
    </citation>
    <scope>NUCLEOTIDE SEQUENCE</scope>
    <source>
        <strain evidence="5">IoA-00</strain>
    </source>
</reference>
<organism evidence="5 6">
    <name type="scientific">Lepeophtheirus salmonis</name>
    <name type="common">Salmon louse</name>
    <name type="synonym">Caligus salmonis</name>
    <dbReference type="NCBI Taxonomy" id="72036"/>
    <lineage>
        <taxon>Eukaryota</taxon>
        <taxon>Metazoa</taxon>
        <taxon>Ecdysozoa</taxon>
        <taxon>Arthropoda</taxon>
        <taxon>Crustacea</taxon>
        <taxon>Multicrustacea</taxon>
        <taxon>Hexanauplia</taxon>
        <taxon>Copepoda</taxon>
        <taxon>Siphonostomatoida</taxon>
        <taxon>Caligidae</taxon>
        <taxon>Lepeophtheirus</taxon>
    </lineage>
</organism>
<evidence type="ECO:0000256" key="1">
    <source>
        <dbReference type="ARBA" id="ARBA00023161"/>
    </source>
</evidence>
<evidence type="ECO:0000313" key="5">
    <source>
        <dbReference type="EMBL" id="CAF2976110.1"/>
    </source>
</evidence>
<name>A0A7R8CZL0_LEPSM</name>
<dbReference type="InterPro" id="IPR011990">
    <property type="entry name" value="TPR-like_helical_dom_sf"/>
</dbReference>
<dbReference type="GO" id="GO:0070034">
    <property type="term" value="F:telomerase RNA binding"/>
    <property type="evidence" value="ECO:0007669"/>
    <property type="project" value="TreeGrafter"/>
</dbReference>
<feature type="domain" description="DNA/RNA-binding" evidence="3">
    <location>
        <begin position="130"/>
        <end position="474"/>
    </location>
</feature>
<proteinExistence type="predicted"/>